<gene>
    <name evidence="2" type="ORF">SISSUDRAFT_1052659</name>
</gene>
<keyword evidence="1" id="KW-1133">Transmembrane helix</keyword>
<evidence type="ECO:0000313" key="2">
    <source>
        <dbReference type="EMBL" id="KZT34522.1"/>
    </source>
</evidence>
<sequence>MPRPYSIDSRDLSRCSRILEVNSFSLYHAYVTALWLTDRSNSSRLMPFLFQMENIYFAVLATSIIKAIIGWMSNLHIRERADFIHANRILKASFVKIITYLSSLDGNSSKLLPDHPSAHIIKSKLPPRPIVLLGPSILSLCRDAKDVDADLAESFIREISDDAIQAFSSVLVPLWLALQRNGWRLWQDPLRRSSQKIMWSLPLLIGKIPDAVVDAMRELGVTHCGCGTLHCNQGIIKVISTKVRSRCCDLVGGF</sequence>
<keyword evidence="1" id="KW-0472">Membrane</keyword>
<keyword evidence="1" id="KW-0812">Transmembrane</keyword>
<protein>
    <submittedName>
        <fullName evidence="2">Uncharacterized protein</fullName>
    </submittedName>
</protein>
<evidence type="ECO:0000313" key="3">
    <source>
        <dbReference type="Proteomes" id="UP000076798"/>
    </source>
</evidence>
<dbReference type="EMBL" id="KV428177">
    <property type="protein sequence ID" value="KZT34522.1"/>
    <property type="molecule type" value="Genomic_DNA"/>
</dbReference>
<reference evidence="2 3" key="1">
    <citation type="journal article" date="2016" name="Mol. Biol. Evol.">
        <title>Comparative Genomics of Early-Diverging Mushroom-Forming Fungi Provides Insights into the Origins of Lignocellulose Decay Capabilities.</title>
        <authorList>
            <person name="Nagy L.G."/>
            <person name="Riley R."/>
            <person name="Tritt A."/>
            <person name="Adam C."/>
            <person name="Daum C."/>
            <person name="Floudas D."/>
            <person name="Sun H."/>
            <person name="Yadav J.S."/>
            <person name="Pangilinan J."/>
            <person name="Larsson K.H."/>
            <person name="Matsuura K."/>
            <person name="Barry K."/>
            <person name="Labutti K."/>
            <person name="Kuo R."/>
            <person name="Ohm R.A."/>
            <person name="Bhattacharya S.S."/>
            <person name="Shirouzu T."/>
            <person name="Yoshinaga Y."/>
            <person name="Martin F.M."/>
            <person name="Grigoriev I.V."/>
            <person name="Hibbett D.S."/>
        </authorList>
    </citation>
    <scope>NUCLEOTIDE SEQUENCE [LARGE SCALE GENOMIC DNA]</scope>
    <source>
        <strain evidence="2 3">HHB10207 ss-3</strain>
    </source>
</reference>
<dbReference type="AlphaFoldDB" id="A0A165ZQ35"/>
<organism evidence="2 3">
    <name type="scientific">Sistotremastrum suecicum HHB10207 ss-3</name>
    <dbReference type="NCBI Taxonomy" id="1314776"/>
    <lineage>
        <taxon>Eukaryota</taxon>
        <taxon>Fungi</taxon>
        <taxon>Dikarya</taxon>
        <taxon>Basidiomycota</taxon>
        <taxon>Agaricomycotina</taxon>
        <taxon>Agaricomycetes</taxon>
        <taxon>Sistotremastrales</taxon>
        <taxon>Sistotremastraceae</taxon>
        <taxon>Sistotremastrum</taxon>
    </lineage>
</organism>
<feature type="transmembrane region" description="Helical" evidence="1">
    <location>
        <begin position="55"/>
        <end position="73"/>
    </location>
</feature>
<accession>A0A165ZQ35</accession>
<dbReference type="Proteomes" id="UP000076798">
    <property type="component" value="Unassembled WGS sequence"/>
</dbReference>
<name>A0A165ZQ35_9AGAM</name>
<evidence type="ECO:0000256" key="1">
    <source>
        <dbReference type="SAM" id="Phobius"/>
    </source>
</evidence>
<keyword evidence="3" id="KW-1185">Reference proteome</keyword>
<proteinExistence type="predicted"/>